<dbReference type="InterPro" id="IPR020287">
    <property type="entry name" value="Tail_sheath_C"/>
</dbReference>
<dbReference type="InterPro" id="IPR052042">
    <property type="entry name" value="Tail_sheath_structural"/>
</dbReference>
<feature type="domain" description="Tail sheath protein C-terminal" evidence="3">
    <location>
        <begin position="527"/>
        <end position="632"/>
    </location>
</feature>
<gene>
    <name evidence="4" type="ORF">RBB77_01645</name>
</gene>
<protein>
    <submittedName>
        <fullName evidence="4">Phage tail sheath subtilisin-like domain-containing protein</fullName>
    </submittedName>
</protein>
<dbReference type="Gene3D" id="3.40.50.11780">
    <property type="match status" value="2"/>
</dbReference>
<organism evidence="4">
    <name type="scientific">Tunturiibacter psychrotolerans</name>
    <dbReference type="NCBI Taxonomy" id="3069686"/>
    <lineage>
        <taxon>Bacteria</taxon>
        <taxon>Pseudomonadati</taxon>
        <taxon>Acidobacteriota</taxon>
        <taxon>Terriglobia</taxon>
        <taxon>Terriglobales</taxon>
        <taxon>Acidobacteriaceae</taxon>
        <taxon>Tunturiibacter</taxon>
    </lineage>
</organism>
<comment type="similarity">
    <text evidence="1">Belongs to the myoviridae tail sheath protein family.</text>
</comment>
<evidence type="ECO:0000256" key="1">
    <source>
        <dbReference type="ARBA" id="ARBA00008005"/>
    </source>
</evidence>
<dbReference type="KEGG" id="tpsc:RBB77_01645"/>
<sequence length="643" mass="68455">MTITTYLTPGVYRTPQVAPQPVLQLVRTDIAGFVGFAQRGPLPEDFPPATFDGSQAVVNISSWKQFLTTFGSFQEYGYLAYAVRAFFANGGKDCFVARVATTISADPTQNAARAFFSLPSGAPLPIGTVSKVVNPFVCVLAATVAPAVGDLLSISGGGITQLVHVAALLGSGQILLAASLQNSIAVGAAVSRFPGACRICAASRGKWGNTLRIQISPPQGATFALRVYVDNGPQGSPTEDEYYRNLTLTDPGSYNYAPAILQQQSNLIRLEVLGTAAPIQLSAAEPLSAGTFYLQGGRDGLAAITLNDFSGGPSDLRGLQLLEHVEQIGIVAIPDAVFETPQVLHLSPSPADECLPPVSSPVSAVASDPTAVATPLSAQDSLQLQRLMIDQCARLRYRVALIDPPDMLQIGAVQTWPLANGFVGSPSSRFAAIYYPWLASPDALQLDGPTRNIPPSGYIAGAYAQTDLAYGVQRPPANVELQFVVDVEQAISDLQQQGLNLNNINAIRTFPGRGIRVWGARSLAPASDDNWRFIHVRRLMSAIEETVERSSRWVVFQSNDDALRSSLTHSLTVLLTGIWSKGGLQGAKPADAFYVKCDTTNNPQTAIDQGQLICQIGIAIAAPMEFLVFEIRQDASGAQVVES</sequence>
<name>A0AAU7ZRT5_9BACT</name>
<reference evidence="4" key="1">
    <citation type="submission" date="2023-08" db="EMBL/GenBank/DDBJ databases">
        <authorList>
            <person name="Messyasz A."/>
            <person name="Mannisto M.K."/>
            <person name="Kerkhof L.J."/>
            <person name="Haggblom M."/>
        </authorList>
    </citation>
    <scope>NUCLEOTIDE SEQUENCE</scope>
    <source>
        <strain evidence="4">X5P6</strain>
    </source>
</reference>
<accession>A0AAU7ZRT5</accession>
<dbReference type="PANTHER" id="PTHR35861">
    <property type="match status" value="1"/>
</dbReference>
<proteinExistence type="inferred from homology"/>
<dbReference type="Pfam" id="PF17482">
    <property type="entry name" value="Phage_sheath_1C"/>
    <property type="match status" value="1"/>
</dbReference>
<dbReference type="InterPro" id="IPR035089">
    <property type="entry name" value="Phage_sheath_subtilisin"/>
</dbReference>
<evidence type="ECO:0000259" key="2">
    <source>
        <dbReference type="Pfam" id="PF04984"/>
    </source>
</evidence>
<dbReference type="Pfam" id="PF04984">
    <property type="entry name" value="Phage_sheath_1"/>
    <property type="match status" value="1"/>
</dbReference>
<feature type="domain" description="Tail sheath protein subtilisin-like" evidence="2">
    <location>
        <begin position="371"/>
        <end position="522"/>
    </location>
</feature>
<evidence type="ECO:0000313" key="4">
    <source>
        <dbReference type="EMBL" id="XCB33613.1"/>
    </source>
</evidence>
<dbReference type="EMBL" id="CP132942">
    <property type="protein sequence ID" value="XCB33613.1"/>
    <property type="molecule type" value="Genomic_DNA"/>
</dbReference>
<dbReference type="RefSeq" id="WP_353064451.1">
    <property type="nucleotide sequence ID" value="NZ_CP132942.1"/>
</dbReference>
<dbReference type="PANTHER" id="PTHR35861:SF1">
    <property type="entry name" value="PHAGE TAIL SHEATH PROTEIN"/>
    <property type="match status" value="1"/>
</dbReference>
<dbReference type="AlphaFoldDB" id="A0AAU7ZRT5"/>
<evidence type="ECO:0000259" key="3">
    <source>
        <dbReference type="Pfam" id="PF17482"/>
    </source>
</evidence>
<reference evidence="4" key="2">
    <citation type="journal article" date="2024" name="Environ. Microbiol.">
        <title>Genome analysis and description of Tunturibacter gen. nov. expands the diversity of Terriglobia in tundra soils.</title>
        <authorList>
            <person name="Messyasz A."/>
            <person name="Mannisto M.K."/>
            <person name="Kerkhof L.J."/>
            <person name="Haggblom M.M."/>
        </authorList>
    </citation>
    <scope>NUCLEOTIDE SEQUENCE</scope>
    <source>
        <strain evidence="4">X5P6</strain>
    </source>
</reference>